<dbReference type="EMBL" id="LR797256">
    <property type="protein sequence ID" value="CAB4197952.1"/>
    <property type="molecule type" value="Genomic_DNA"/>
</dbReference>
<accession>A0A6J5SEM1</accession>
<dbReference type="EMBL" id="LR797447">
    <property type="protein sequence ID" value="CAB4216998.1"/>
    <property type="molecule type" value="Genomic_DNA"/>
</dbReference>
<dbReference type="NCBIfam" id="TIGR00594">
    <property type="entry name" value="polc"/>
    <property type="match status" value="1"/>
</dbReference>
<dbReference type="GO" id="GO:0006260">
    <property type="term" value="P:DNA replication"/>
    <property type="evidence" value="ECO:0007669"/>
    <property type="project" value="UniProtKB-KW"/>
</dbReference>
<name>A0A6J5SEM1_9CAUD</name>
<evidence type="ECO:0000256" key="4">
    <source>
        <dbReference type="ARBA" id="ARBA00022932"/>
    </source>
</evidence>
<keyword evidence="1" id="KW-0808">Transferase</keyword>
<keyword evidence="4" id="KW-0239">DNA-directed DNA polymerase</keyword>
<dbReference type="EMBL" id="LR796850">
    <property type="protein sequence ID" value="CAB4170157.1"/>
    <property type="molecule type" value="Genomic_DNA"/>
</dbReference>
<organism evidence="11">
    <name type="scientific">uncultured Caudovirales phage</name>
    <dbReference type="NCBI Taxonomy" id="2100421"/>
    <lineage>
        <taxon>Viruses</taxon>
        <taxon>Duplodnaviria</taxon>
        <taxon>Heunggongvirae</taxon>
        <taxon>Uroviricota</taxon>
        <taxon>Caudoviricetes</taxon>
        <taxon>Peduoviridae</taxon>
        <taxon>Maltschvirus</taxon>
        <taxon>Maltschvirus maltsch</taxon>
    </lineage>
</organism>
<dbReference type="PANTHER" id="PTHR32294">
    <property type="entry name" value="DNA POLYMERASE III SUBUNIT ALPHA"/>
    <property type="match status" value="1"/>
</dbReference>
<dbReference type="Pfam" id="PF07733">
    <property type="entry name" value="DNA_pol3_alpha"/>
    <property type="match status" value="1"/>
</dbReference>
<evidence type="ECO:0000313" key="10">
    <source>
        <dbReference type="EMBL" id="CAB4197952.1"/>
    </source>
</evidence>
<feature type="domain" description="Bacterial DNA polymerase III alpha subunit NTPase" evidence="5">
    <location>
        <begin position="223"/>
        <end position="466"/>
    </location>
</feature>
<dbReference type="Pfam" id="PF17657">
    <property type="entry name" value="DNA_pol3_finger"/>
    <property type="match status" value="1"/>
</dbReference>
<protein>
    <submittedName>
        <fullName evidence="11">DNA polymerase III DnaE</fullName>
    </submittedName>
</protein>
<evidence type="ECO:0000313" key="11">
    <source>
        <dbReference type="EMBL" id="CAB4212363.1"/>
    </source>
</evidence>
<dbReference type="GO" id="GO:0003887">
    <property type="term" value="F:DNA-directed DNA polymerase activity"/>
    <property type="evidence" value="ECO:0007669"/>
    <property type="project" value="UniProtKB-KW"/>
</dbReference>
<gene>
    <name evidence="9" type="ORF">UFOVP1082_7</name>
    <name evidence="10" type="ORF">UFOVP1322_51</name>
    <name evidence="11" type="ORF">UFOVP1434_14</name>
    <name evidence="13" type="ORF">UFOVP1529_9</name>
    <name evidence="12" type="ORF">UFOVP1593_7</name>
    <name evidence="7" type="ORF">UFOVP906_44</name>
    <name evidence="8" type="ORF">UFOVP992_11</name>
</gene>
<evidence type="ECO:0000256" key="3">
    <source>
        <dbReference type="ARBA" id="ARBA00022705"/>
    </source>
</evidence>
<dbReference type="InterPro" id="IPR040982">
    <property type="entry name" value="DNA_pol3_finger"/>
</dbReference>
<evidence type="ECO:0000313" key="9">
    <source>
        <dbReference type="EMBL" id="CAB4182928.1"/>
    </source>
</evidence>
<feature type="domain" description="DNA polymerase III alpha subunit finger" evidence="6">
    <location>
        <begin position="475"/>
        <end position="632"/>
    </location>
</feature>
<keyword evidence="3" id="KW-0235">DNA replication</keyword>
<evidence type="ECO:0000313" key="12">
    <source>
        <dbReference type="EMBL" id="CAB4216998.1"/>
    </source>
</evidence>
<evidence type="ECO:0000256" key="2">
    <source>
        <dbReference type="ARBA" id="ARBA00022695"/>
    </source>
</evidence>
<dbReference type="EMBL" id="LR797385">
    <property type="protein sequence ID" value="CAB4212363.1"/>
    <property type="molecule type" value="Genomic_DNA"/>
</dbReference>
<dbReference type="Gene3D" id="1.10.150.870">
    <property type="match status" value="1"/>
</dbReference>
<dbReference type="EMBL" id="LR797035">
    <property type="protein sequence ID" value="CAB4182928.1"/>
    <property type="molecule type" value="Genomic_DNA"/>
</dbReference>
<dbReference type="InterPro" id="IPR004805">
    <property type="entry name" value="DnaE2/DnaE/PolC"/>
</dbReference>
<reference evidence="11" key="1">
    <citation type="submission" date="2020-05" db="EMBL/GenBank/DDBJ databases">
        <authorList>
            <person name="Chiriac C."/>
            <person name="Salcher M."/>
            <person name="Ghai R."/>
            <person name="Kavagutti S V."/>
        </authorList>
    </citation>
    <scope>NUCLEOTIDE SEQUENCE</scope>
</reference>
<dbReference type="InterPro" id="IPR011708">
    <property type="entry name" value="DNA_pol3_alpha_NTPase_dom"/>
</dbReference>
<dbReference type="GO" id="GO:0008408">
    <property type="term" value="F:3'-5' exonuclease activity"/>
    <property type="evidence" value="ECO:0007669"/>
    <property type="project" value="InterPro"/>
</dbReference>
<dbReference type="EMBL" id="LR798371">
    <property type="protein sequence ID" value="CAB5227073.1"/>
    <property type="molecule type" value="Genomic_DNA"/>
</dbReference>
<evidence type="ECO:0000256" key="1">
    <source>
        <dbReference type="ARBA" id="ARBA00022679"/>
    </source>
</evidence>
<evidence type="ECO:0000313" key="13">
    <source>
        <dbReference type="EMBL" id="CAB5227073.1"/>
    </source>
</evidence>
<evidence type="ECO:0000259" key="6">
    <source>
        <dbReference type="Pfam" id="PF17657"/>
    </source>
</evidence>
<proteinExistence type="predicted"/>
<evidence type="ECO:0000259" key="5">
    <source>
        <dbReference type="Pfam" id="PF07733"/>
    </source>
</evidence>
<keyword evidence="2" id="KW-0548">Nucleotidyltransferase</keyword>
<evidence type="ECO:0000313" key="8">
    <source>
        <dbReference type="EMBL" id="CAB4176222.1"/>
    </source>
</evidence>
<evidence type="ECO:0000313" key="7">
    <source>
        <dbReference type="EMBL" id="CAB4170157.1"/>
    </source>
</evidence>
<dbReference type="EMBL" id="LR796936">
    <property type="protein sequence ID" value="CAB4176222.1"/>
    <property type="molecule type" value="Genomic_DNA"/>
</dbReference>
<sequence length="900" mass="100465">MIVRTEYSFRNAFGSVESALAMLPNGGIIADDGTWGHVPWAKEGKNAGKKVGFGVRVKVGGIKEDWREVILVAKTNSGLKDIYGIVKTGSRVNLNDLGNDGWFVIASAARLGNPPKLPQGSIVPYVPGHLRGSGAAFSDNFYPAIKDRKPWLYKLGKTAWTTTAPSHILSDDELLMAGASKESISANTFLLDCASEVSMPRAENVKYNTADAVQELRAWSESELVRRNLGPEYRERMERELVLIAEKGFSDYFLVIADMIRWAKARMLVGPGRGSSAGSVVCWLTRITEVDPLQHGLLFERFIDVNRFDTPDIDIDFPDEDRESVLRYLAEKYGQNNVAHIGTIMRYKPKSALTDVGKELRIPPWELDKLKDIIIERSSGDARVNDCLKDTVEKLTLGKELVDKYPELKVAYDLEGAARQSGKHAAGMIVTNESVDTYCSVNSDGVAQIDKKSAESLNILKIDALGLRTLSLLDTACKEAGIDRQTLYDIKLDDADTLNVFNARNWSGIFQFEGQALQSLGSQIEFKRFEDISAMTALARPGPLASGDAQLWIQRQSGKAETKAPHPALEEVTRETYGTILYQEQVMLVTREIGKFSWADTAAIRKLMSNRSGNESFKKFEKQFISGAIEQGVSIEDAEKIWKSINSFGSWAFNKSHAVVYGLISYWCAWMKAKHPLAFAVACLRHSRDDESAMSQLRELVREGYDYVTVDPDKSDVGWAVIDGKLHGGLTGIPGMGEKKAREIINRRTNNIKLTPGQQKLLSRESVFAHPFPIREKFGDMYQNPSNYEITRAPLIEISEMVPGVECIILGKLVKKNPRDLNEDVYVSRRGGKIFEDKTRMLIIRLQDDSGQVIAIVDRFNYDKWGIPIVETGIVGETFLMLRGTVNQNKFFSIRAVREL</sequence>